<feature type="region of interest" description="Disordered" evidence="1">
    <location>
        <begin position="1"/>
        <end position="27"/>
    </location>
</feature>
<dbReference type="EMBL" id="JYDQ01000076">
    <property type="protein sequence ID" value="KRY16546.1"/>
    <property type="molecule type" value="Genomic_DNA"/>
</dbReference>
<reference evidence="3 4" key="1">
    <citation type="submission" date="2015-01" db="EMBL/GenBank/DDBJ databases">
        <title>Evolution of Trichinella species and genotypes.</title>
        <authorList>
            <person name="Korhonen P.K."/>
            <person name="Edoardo P."/>
            <person name="Giuseppe L.R."/>
            <person name="Gasser R.B."/>
        </authorList>
    </citation>
    <scope>NUCLEOTIDE SEQUENCE [LARGE SCALE GENOMIC DNA]</scope>
    <source>
        <strain evidence="3">ISS2496</strain>
    </source>
</reference>
<name>A0A0V0ZVV4_9BILA</name>
<sequence length="220" mass="24949">MQNLPHSVGQTKRTISPPLGAGKSTKLPAHLRQVKQLSLTRLFSAESLGFPRSREEERALCLPKEQGRVCTLPCLREGSFTLQDGAHFWSLHPPPALNISSPISGMFAISQNSIMPDFICLFHHRYELTQHWPFVTSVNMVTYFIHCVFVMKNPSASANRIFSNVSTLTSVDQQTIRSNLSTIRSLARGLLDFCSFFSMYITVHYVFTYLYAMLFMCQSF</sequence>
<feature type="compositionally biased region" description="Polar residues" evidence="1">
    <location>
        <begin position="1"/>
        <end position="14"/>
    </location>
</feature>
<keyword evidence="2" id="KW-1133">Transmembrane helix</keyword>
<keyword evidence="4" id="KW-1185">Reference proteome</keyword>
<evidence type="ECO:0000256" key="1">
    <source>
        <dbReference type="SAM" id="MobiDB-lite"/>
    </source>
</evidence>
<dbReference type="Proteomes" id="UP000054783">
    <property type="component" value="Unassembled WGS sequence"/>
</dbReference>
<protein>
    <submittedName>
        <fullName evidence="3">Uncharacterized protein</fullName>
    </submittedName>
</protein>
<evidence type="ECO:0000256" key="2">
    <source>
        <dbReference type="SAM" id="Phobius"/>
    </source>
</evidence>
<keyword evidence="2" id="KW-0812">Transmembrane</keyword>
<keyword evidence="2" id="KW-0472">Membrane</keyword>
<proteinExistence type="predicted"/>
<accession>A0A0V0ZVV4</accession>
<feature type="transmembrane region" description="Helical" evidence="2">
    <location>
        <begin position="190"/>
        <end position="212"/>
    </location>
</feature>
<organism evidence="3 4">
    <name type="scientific">Trichinella patagoniensis</name>
    <dbReference type="NCBI Taxonomy" id="990121"/>
    <lineage>
        <taxon>Eukaryota</taxon>
        <taxon>Metazoa</taxon>
        <taxon>Ecdysozoa</taxon>
        <taxon>Nematoda</taxon>
        <taxon>Enoplea</taxon>
        <taxon>Dorylaimia</taxon>
        <taxon>Trichinellida</taxon>
        <taxon>Trichinellidae</taxon>
        <taxon>Trichinella</taxon>
    </lineage>
</organism>
<evidence type="ECO:0000313" key="4">
    <source>
        <dbReference type="Proteomes" id="UP000054783"/>
    </source>
</evidence>
<dbReference type="OrthoDB" id="5934518at2759"/>
<dbReference type="STRING" id="990121.A0A0V0ZVV4"/>
<comment type="caution">
    <text evidence="3">The sequence shown here is derived from an EMBL/GenBank/DDBJ whole genome shotgun (WGS) entry which is preliminary data.</text>
</comment>
<evidence type="ECO:0000313" key="3">
    <source>
        <dbReference type="EMBL" id="KRY16546.1"/>
    </source>
</evidence>
<gene>
    <name evidence="3" type="ORF">T12_3196</name>
</gene>
<dbReference type="AlphaFoldDB" id="A0A0V0ZVV4"/>